<dbReference type="InterPro" id="IPR028098">
    <property type="entry name" value="Glyco_trans_4-like_N"/>
</dbReference>
<protein>
    <submittedName>
        <fullName evidence="5">Glycosyltransferase</fullName>
    </submittedName>
</protein>
<dbReference type="AlphaFoldDB" id="A0A7K3W7Y2"/>
<name>A0A7K3W7Y2_9ACTN</name>
<dbReference type="RefSeq" id="WP_162393454.1">
    <property type="nucleotide sequence ID" value="NZ_JAABOZ010000009.1"/>
</dbReference>
<dbReference type="InterPro" id="IPR001296">
    <property type="entry name" value="Glyco_trans_1"/>
</dbReference>
<organism evidence="5 6">
    <name type="scientific">Goekera deserti</name>
    <dbReference type="NCBI Taxonomy" id="2497753"/>
    <lineage>
        <taxon>Bacteria</taxon>
        <taxon>Bacillati</taxon>
        <taxon>Actinomycetota</taxon>
        <taxon>Actinomycetes</taxon>
        <taxon>Geodermatophilales</taxon>
        <taxon>Geodermatophilaceae</taxon>
        <taxon>Goekera</taxon>
    </lineage>
</organism>
<dbReference type="SUPFAM" id="SSF53756">
    <property type="entry name" value="UDP-Glycosyltransferase/glycogen phosphorylase"/>
    <property type="match status" value="1"/>
</dbReference>
<reference evidence="5 6" key="1">
    <citation type="submission" date="2020-02" db="EMBL/GenBank/DDBJ databases">
        <title>The whole genome sequence of CPCC 205119.</title>
        <authorList>
            <person name="Jiang Z."/>
        </authorList>
    </citation>
    <scope>NUCLEOTIDE SEQUENCE [LARGE SCALE GENOMIC DNA]</scope>
    <source>
        <strain evidence="5 6">CPCC 205119</strain>
    </source>
</reference>
<dbReference type="Pfam" id="PF00534">
    <property type="entry name" value="Glycos_transf_1"/>
    <property type="match status" value="1"/>
</dbReference>
<evidence type="ECO:0000259" key="3">
    <source>
        <dbReference type="Pfam" id="PF00534"/>
    </source>
</evidence>
<proteinExistence type="predicted"/>
<feature type="domain" description="Glycosyl transferase family 1" evidence="3">
    <location>
        <begin position="193"/>
        <end position="343"/>
    </location>
</feature>
<keyword evidence="6" id="KW-1185">Reference proteome</keyword>
<dbReference type="GO" id="GO:0016757">
    <property type="term" value="F:glycosyltransferase activity"/>
    <property type="evidence" value="ECO:0007669"/>
    <property type="project" value="UniProtKB-KW"/>
</dbReference>
<keyword evidence="2 5" id="KW-0808">Transferase</keyword>
<sequence>MTVPTPAVPRTALLVDALSNNGAVQITIGLARRWAPAGARLGVLRQPTGAGLPTPGVDVVPLMPPGTPLHRGLPRVLTRLVRLSRGSQVVLVGSEIGPALLLGFLGARLARRHVVVAVHADLGQALREWMPPRTHGLHRWVHGHVDGAICVSPGLVEELVGNGLPAERIWVVRNGIDTAAIARAAATATDPAPADVPVVVATGRLAAQKGHDLLLRAHARLVADHPHRVRLLNDGPDLAGLQALAAELGVTGSVEFAGAVPPLPSVSRADLFCLPSRHEGLPLALLEAVSLGVPVIAADCSQGVRDALDGGRVGALVPVEDVDALTEALRRHLTDPADLRARAGHGPAHARAFDVEVMTAGWAAALADVVSRPRRPLWASRNGGVRAGVLSRLRRRTAPRR</sequence>
<evidence type="ECO:0000313" key="6">
    <source>
        <dbReference type="Proteomes" id="UP000470470"/>
    </source>
</evidence>
<gene>
    <name evidence="5" type="ORF">G1H19_00285</name>
</gene>
<dbReference type="CDD" id="cd03811">
    <property type="entry name" value="GT4_GT28_WabH-like"/>
    <property type="match status" value="1"/>
</dbReference>
<dbReference type="Proteomes" id="UP000470470">
    <property type="component" value="Unassembled WGS sequence"/>
</dbReference>
<keyword evidence="1" id="KW-0328">Glycosyltransferase</keyword>
<dbReference type="EMBL" id="JAAGWK010000002">
    <property type="protein sequence ID" value="NEL52454.1"/>
    <property type="molecule type" value="Genomic_DNA"/>
</dbReference>
<dbReference type="PANTHER" id="PTHR12526">
    <property type="entry name" value="GLYCOSYLTRANSFERASE"/>
    <property type="match status" value="1"/>
</dbReference>
<comment type="caution">
    <text evidence="5">The sequence shown here is derived from an EMBL/GenBank/DDBJ whole genome shotgun (WGS) entry which is preliminary data.</text>
</comment>
<evidence type="ECO:0000259" key="4">
    <source>
        <dbReference type="Pfam" id="PF13439"/>
    </source>
</evidence>
<dbReference type="Pfam" id="PF13439">
    <property type="entry name" value="Glyco_transf_4"/>
    <property type="match status" value="1"/>
</dbReference>
<evidence type="ECO:0000256" key="1">
    <source>
        <dbReference type="ARBA" id="ARBA00022676"/>
    </source>
</evidence>
<dbReference type="Gene3D" id="3.40.50.2000">
    <property type="entry name" value="Glycogen Phosphorylase B"/>
    <property type="match status" value="2"/>
</dbReference>
<feature type="domain" description="Glycosyltransferase subfamily 4-like N-terminal" evidence="4">
    <location>
        <begin position="21"/>
        <end position="179"/>
    </location>
</feature>
<evidence type="ECO:0000256" key="2">
    <source>
        <dbReference type="ARBA" id="ARBA00022679"/>
    </source>
</evidence>
<evidence type="ECO:0000313" key="5">
    <source>
        <dbReference type="EMBL" id="NEL52454.1"/>
    </source>
</evidence>
<accession>A0A7K3W7Y2</accession>